<evidence type="ECO:0000259" key="9">
    <source>
        <dbReference type="PROSITE" id="PS50222"/>
    </source>
</evidence>
<dbReference type="InterPro" id="IPR036467">
    <property type="entry name" value="LS/RS_sf"/>
</dbReference>
<dbReference type="PROSITE" id="PS50222">
    <property type="entry name" value="EF_HAND_2"/>
    <property type="match status" value="3"/>
</dbReference>
<dbReference type="SMART" id="SM00054">
    <property type="entry name" value="EFh"/>
    <property type="match status" value="3"/>
</dbReference>
<evidence type="ECO:0000256" key="1">
    <source>
        <dbReference type="ARBA" id="ARBA00005104"/>
    </source>
</evidence>
<protein>
    <recommendedName>
        <fullName evidence="9">EF-hand domain-containing protein</fullName>
    </recommendedName>
</protein>
<keyword evidence="3" id="KW-0686">Riboflavin biosynthesis</keyword>
<keyword evidence="6" id="KW-0677">Repeat</keyword>
<dbReference type="GO" id="GO:0009231">
    <property type="term" value="P:riboflavin biosynthetic process"/>
    <property type="evidence" value="ECO:0007669"/>
    <property type="project" value="UniProtKB-UniPathway"/>
</dbReference>
<feature type="compositionally biased region" description="Basic and acidic residues" evidence="8">
    <location>
        <begin position="510"/>
        <end position="519"/>
    </location>
</feature>
<evidence type="ECO:0000256" key="5">
    <source>
        <dbReference type="ARBA" id="ARBA00022723"/>
    </source>
</evidence>
<proteinExistence type="inferred from homology"/>
<dbReference type="OrthoDB" id="444540at2759"/>
<evidence type="ECO:0000256" key="7">
    <source>
        <dbReference type="ARBA" id="ARBA00022837"/>
    </source>
</evidence>
<dbReference type="EMBL" id="SPLM01000003">
    <property type="protein sequence ID" value="TMW67951.1"/>
    <property type="molecule type" value="Genomic_DNA"/>
</dbReference>
<dbReference type="Pfam" id="PF00885">
    <property type="entry name" value="DMRL_synthase"/>
    <property type="match status" value="1"/>
</dbReference>
<dbReference type="SUPFAM" id="SSF52121">
    <property type="entry name" value="Lumazine synthase"/>
    <property type="match status" value="1"/>
</dbReference>
<sequence>MSTLTSADFGELKRPTTRVHAPPGGGSNWSWGDDTPAQPAARGRQQRQAQQDVQMSPPTKPAAAAVEPPPAPLAAAPVAAATAAVPAGGLRIALVKTAVDAEIVDQMLQNCWDKLKQNGELSVETFTVPSLDELPYAANKLTQYGGFDGVICFGFLNTVDPLFATLSSALAQSFIDISVRNVKPVIRAVFTGEPRVASVKVKGGLGSEYAASIDSLIRLGGFVGPIPHFAEGKQAQRPFSVSHGNVLPPRLLGASRGVLSTLDSLRNSMYQNGATGIAGIGRKFRIIDDDGNRQLSLSEFTKAIHEHALDLTPAEIEELFRFIDADNSGGINFDEFLLAIRGELNERRTQMVLAAFKVLDADSNGVIELSDIQQKYGADSHPDVLSGYKTSAQVLREFLDTFDGGEKDGKVYPNEFIRYYANVSASIDDDDYFELMIRNAWHISGGEGWCENTTCRRVLVTHADGRQTVEEVKNDIGISANNVEAIRANLQAQGITDTQGIDTQGGYVEVKGDPNKRGPEPFQPKYPKKKHTGAGESSIVFG</sequence>
<keyword evidence="4" id="KW-0808">Transferase</keyword>
<comment type="pathway">
    <text evidence="1">Cofactor biosynthesis; riboflavin biosynthesis.</text>
</comment>
<dbReference type="SUPFAM" id="SSF47473">
    <property type="entry name" value="EF-hand"/>
    <property type="match status" value="1"/>
</dbReference>
<dbReference type="Proteomes" id="UP000794436">
    <property type="component" value="Unassembled WGS sequence"/>
</dbReference>
<dbReference type="InterPro" id="IPR002048">
    <property type="entry name" value="EF_hand_dom"/>
</dbReference>
<accession>A0A8K1FM79</accession>
<feature type="region of interest" description="Disordered" evidence="8">
    <location>
        <begin position="497"/>
        <end position="542"/>
    </location>
</feature>
<evidence type="ECO:0000313" key="10">
    <source>
        <dbReference type="EMBL" id="TMW67951.1"/>
    </source>
</evidence>
<evidence type="ECO:0000256" key="4">
    <source>
        <dbReference type="ARBA" id="ARBA00022679"/>
    </source>
</evidence>
<feature type="compositionally biased region" description="Low complexity" evidence="8">
    <location>
        <begin position="36"/>
        <end position="51"/>
    </location>
</feature>
<evidence type="ECO:0000256" key="8">
    <source>
        <dbReference type="SAM" id="MobiDB-lite"/>
    </source>
</evidence>
<evidence type="ECO:0000256" key="3">
    <source>
        <dbReference type="ARBA" id="ARBA00022619"/>
    </source>
</evidence>
<feature type="domain" description="EF-hand" evidence="9">
    <location>
        <begin position="347"/>
        <end position="382"/>
    </location>
</feature>
<organism evidence="10 11">
    <name type="scientific">Pythium oligandrum</name>
    <name type="common">Mycoparasitic fungus</name>
    <dbReference type="NCBI Taxonomy" id="41045"/>
    <lineage>
        <taxon>Eukaryota</taxon>
        <taxon>Sar</taxon>
        <taxon>Stramenopiles</taxon>
        <taxon>Oomycota</taxon>
        <taxon>Peronosporomycetes</taxon>
        <taxon>Pythiales</taxon>
        <taxon>Pythiaceae</taxon>
        <taxon>Pythium</taxon>
    </lineage>
</organism>
<keyword evidence="7" id="KW-0106">Calcium</keyword>
<dbReference type="GO" id="GO:0005509">
    <property type="term" value="F:calcium ion binding"/>
    <property type="evidence" value="ECO:0007669"/>
    <property type="project" value="InterPro"/>
</dbReference>
<comment type="similarity">
    <text evidence="2">Belongs to the DMRL synthase family.</text>
</comment>
<name>A0A8K1FM79_PYTOL</name>
<dbReference type="GO" id="GO:0016740">
    <property type="term" value="F:transferase activity"/>
    <property type="evidence" value="ECO:0007669"/>
    <property type="project" value="UniProtKB-KW"/>
</dbReference>
<evidence type="ECO:0000256" key="6">
    <source>
        <dbReference type="ARBA" id="ARBA00022737"/>
    </source>
</evidence>
<feature type="region of interest" description="Disordered" evidence="8">
    <location>
        <begin position="1"/>
        <end position="69"/>
    </location>
</feature>
<dbReference type="InterPro" id="IPR002180">
    <property type="entry name" value="LS/RS"/>
</dbReference>
<keyword evidence="11" id="KW-1185">Reference proteome</keyword>
<reference evidence="10" key="1">
    <citation type="submission" date="2019-03" db="EMBL/GenBank/DDBJ databases">
        <title>Long read genome sequence of the mycoparasitic Pythium oligandrum ATCC 38472 isolated from sugarbeet rhizosphere.</title>
        <authorList>
            <person name="Gaulin E."/>
        </authorList>
    </citation>
    <scope>NUCLEOTIDE SEQUENCE</scope>
    <source>
        <strain evidence="10">ATCC 38472_TT</strain>
    </source>
</reference>
<dbReference type="PANTHER" id="PTHR34524:SF6">
    <property type="entry name" value="CALCYPHOSINE LIKE"/>
    <property type="match status" value="1"/>
</dbReference>
<feature type="domain" description="EF-hand" evidence="9">
    <location>
        <begin position="311"/>
        <end position="346"/>
    </location>
</feature>
<dbReference type="InterPro" id="IPR018247">
    <property type="entry name" value="EF_Hand_1_Ca_BS"/>
</dbReference>
<evidence type="ECO:0000313" key="11">
    <source>
        <dbReference type="Proteomes" id="UP000794436"/>
    </source>
</evidence>
<dbReference type="InterPro" id="IPR011992">
    <property type="entry name" value="EF-hand-dom_pair"/>
</dbReference>
<evidence type="ECO:0000256" key="2">
    <source>
        <dbReference type="ARBA" id="ARBA00007424"/>
    </source>
</evidence>
<dbReference type="PROSITE" id="PS00018">
    <property type="entry name" value="EF_HAND_1"/>
    <property type="match status" value="2"/>
</dbReference>
<dbReference type="UniPathway" id="UPA00275"/>
<dbReference type="Gene3D" id="1.10.238.10">
    <property type="entry name" value="EF-hand"/>
    <property type="match status" value="2"/>
</dbReference>
<keyword evidence="5" id="KW-0479">Metal-binding</keyword>
<dbReference type="AlphaFoldDB" id="A0A8K1FM79"/>
<dbReference type="InterPro" id="IPR051581">
    <property type="entry name" value="Ca-bind"/>
</dbReference>
<dbReference type="Gene3D" id="3.40.50.960">
    <property type="entry name" value="Lumazine/riboflavin synthase"/>
    <property type="match status" value="1"/>
</dbReference>
<dbReference type="Pfam" id="PF13499">
    <property type="entry name" value="EF-hand_7"/>
    <property type="match status" value="1"/>
</dbReference>
<dbReference type="GO" id="GO:0009349">
    <property type="term" value="C:riboflavin synthase complex"/>
    <property type="evidence" value="ECO:0007669"/>
    <property type="project" value="InterPro"/>
</dbReference>
<dbReference type="CDD" id="cd00051">
    <property type="entry name" value="EFh"/>
    <property type="match status" value="1"/>
</dbReference>
<comment type="caution">
    <text evidence="10">The sequence shown here is derived from an EMBL/GenBank/DDBJ whole genome shotgun (WGS) entry which is preliminary data.</text>
</comment>
<feature type="domain" description="EF-hand" evidence="9">
    <location>
        <begin position="275"/>
        <end position="310"/>
    </location>
</feature>
<gene>
    <name evidence="10" type="ORF">Poli38472_007623</name>
</gene>
<dbReference type="PANTHER" id="PTHR34524">
    <property type="entry name" value="CALCYPHOSIN"/>
    <property type="match status" value="1"/>
</dbReference>